<feature type="active site" evidence="6">
    <location>
        <position position="15"/>
    </location>
</feature>
<evidence type="ECO:0000313" key="8">
    <source>
        <dbReference type="EMBL" id="TWG81419.1"/>
    </source>
</evidence>
<evidence type="ECO:0000259" key="7">
    <source>
        <dbReference type="SMART" id="SM00226"/>
    </source>
</evidence>
<dbReference type="Proteomes" id="UP000318141">
    <property type="component" value="Unassembled WGS sequence"/>
</dbReference>
<organism evidence="8 9">
    <name type="scientific">Cupriavidus gilardii J11</name>
    <dbReference type="NCBI Taxonomy" id="936133"/>
    <lineage>
        <taxon>Bacteria</taxon>
        <taxon>Pseudomonadati</taxon>
        <taxon>Pseudomonadota</taxon>
        <taxon>Betaproteobacteria</taxon>
        <taxon>Burkholderiales</taxon>
        <taxon>Burkholderiaceae</taxon>
        <taxon>Cupriavidus</taxon>
    </lineage>
</organism>
<evidence type="ECO:0000256" key="6">
    <source>
        <dbReference type="PIRSR" id="PIRSR617867-1"/>
    </source>
</evidence>
<evidence type="ECO:0000256" key="2">
    <source>
        <dbReference type="ARBA" id="ARBA00013064"/>
    </source>
</evidence>
<accession>A0A562B8X3</accession>
<keyword evidence="9" id="KW-1185">Reference proteome</keyword>
<keyword evidence="3" id="KW-0378">Hydrolase</keyword>
<dbReference type="GO" id="GO:0004725">
    <property type="term" value="F:protein tyrosine phosphatase activity"/>
    <property type="evidence" value="ECO:0007669"/>
    <property type="project" value="UniProtKB-EC"/>
</dbReference>
<dbReference type="SMART" id="SM00226">
    <property type="entry name" value="LMWPc"/>
    <property type="match status" value="1"/>
</dbReference>
<gene>
    <name evidence="8" type="ORF">L602_004100000180</name>
</gene>
<dbReference type="InterPro" id="IPR036196">
    <property type="entry name" value="Ptyr_pPase_sf"/>
</dbReference>
<evidence type="ECO:0000256" key="5">
    <source>
        <dbReference type="ARBA" id="ARBA00051722"/>
    </source>
</evidence>
<evidence type="ECO:0000256" key="1">
    <source>
        <dbReference type="ARBA" id="ARBA00011063"/>
    </source>
</evidence>
<dbReference type="EMBL" id="VLJN01000036">
    <property type="protein sequence ID" value="TWG81419.1"/>
    <property type="molecule type" value="Genomic_DNA"/>
</dbReference>
<dbReference type="OrthoDB" id="9784339at2"/>
<comment type="caution">
    <text evidence="8">The sequence shown here is derived from an EMBL/GenBank/DDBJ whole genome shotgun (WGS) entry which is preliminary data.</text>
</comment>
<dbReference type="PRINTS" id="PR00719">
    <property type="entry name" value="LMWPTPASE"/>
</dbReference>
<evidence type="ECO:0000256" key="3">
    <source>
        <dbReference type="ARBA" id="ARBA00022801"/>
    </source>
</evidence>
<keyword evidence="4" id="KW-0904">Protein phosphatase</keyword>
<comment type="similarity">
    <text evidence="1">Belongs to the low molecular weight phosphotyrosine protein phosphatase family.</text>
</comment>
<comment type="catalytic activity">
    <reaction evidence="5">
        <text>O-phospho-L-tyrosyl-[protein] + H2O = L-tyrosyl-[protein] + phosphate</text>
        <dbReference type="Rhea" id="RHEA:10684"/>
        <dbReference type="Rhea" id="RHEA-COMP:10136"/>
        <dbReference type="Rhea" id="RHEA-COMP:20101"/>
        <dbReference type="ChEBI" id="CHEBI:15377"/>
        <dbReference type="ChEBI" id="CHEBI:43474"/>
        <dbReference type="ChEBI" id="CHEBI:46858"/>
        <dbReference type="ChEBI" id="CHEBI:61978"/>
        <dbReference type="EC" id="3.1.3.48"/>
    </reaction>
</comment>
<reference evidence="8 9" key="1">
    <citation type="submission" date="2019-07" db="EMBL/GenBank/DDBJ databases">
        <title>Genome sequencing of lignin-degrading bacterial isolates.</title>
        <authorList>
            <person name="Gladden J."/>
        </authorList>
    </citation>
    <scope>NUCLEOTIDE SEQUENCE [LARGE SCALE GENOMIC DNA]</scope>
    <source>
        <strain evidence="8 9">J11</strain>
    </source>
</reference>
<dbReference type="CDD" id="cd16343">
    <property type="entry name" value="LMWPTP"/>
    <property type="match status" value="1"/>
</dbReference>
<evidence type="ECO:0000256" key="4">
    <source>
        <dbReference type="ARBA" id="ARBA00022912"/>
    </source>
</evidence>
<feature type="domain" description="Phosphotyrosine protein phosphatase I" evidence="7">
    <location>
        <begin position="3"/>
        <end position="140"/>
    </location>
</feature>
<protein>
    <recommendedName>
        <fullName evidence="2">protein-tyrosine-phosphatase</fullName>
        <ecNumber evidence="2">3.1.3.48</ecNumber>
    </recommendedName>
</protein>
<dbReference type="AlphaFoldDB" id="A0A562B8X3"/>
<sequence>MIRNILVVCIGNTCRSPMAQVLLQRALPTCEIRSAGLAPPEGAAAHPRVIAMMSGEGHELRGHRARTVDAALVEWADLVLVMDLEQRDEIERRFPQARGRVYRIGEFIQADVPDPFGCSHSMFAIALGLIKKGIESWSERIRAIAPAECHGEAS</sequence>
<dbReference type="InterPro" id="IPR017867">
    <property type="entry name" value="Tyr_phospatase_low_mol_wt"/>
</dbReference>
<dbReference type="InterPro" id="IPR050438">
    <property type="entry name" value="LMW_PTPase"/>
</dbReference>
<evidence type="ECO:0000313" key="9">
    <source>
        <dbReference type="Proteomes" id="UP000318141"/>
    </source>
</evidence>
<dbReference type="SUPFAM" id="SSF52788">
    <property type="entry name" value="Phosphotyrosine protein phosphatases I"/>
    <property type="match status" value="1"/>
</dbReference>
<dbReference type="Pfam" id="PF01451">
    <property type="entry name" value="LMWPc"/>
    <property type="match status" value="1"/>
</dbReference>
<proteinExistence type="inferred from homology"/>
<dbReference type="PANTHER" id="PTHR11717:SF31">
    <property type="entry name" value="LOW MOLECULAR WEIGHT PROTEIN-TYROSINE-PHOSPHATASE ETP-RELATED"/>
    <property type="match status" value="1"/>
</dbReference>
<dbReference type="EC" id="3.1.3.48" evidence="2"/>
<feature type="active site" description="Nucleophile" evidence="6">
    <location>
        <position position="9"/>
    </location>
</feature>
<feature type="active site" description="Proton donor" evidence="6">
    <location>
        <position position="114"/>
    </location>
</feature>
<dbReference type="Gene3D" id="3.40.50.2300">
    <property type="match status" value="1"/>
</dbReference>
<dbReference type="InterPro" id="IPR023485">
    <property type="entry name" value="Ptyr_pPase"/>
</dbReference>
<name>A0A562B8X3_9BURK</name>
<dbReference type="PANTHER" id="PTHR11717">
    <property type="entry name" value="LOW MOLECULAR WEIGHT PROTEIN TYROSINE PHOSPHATASE"/>
    <property type="match status" value="1"/>
</dbReference>